<comment type="caution">
    <text evidence="1">The sequence shown here is derived from an EMBL/GenBank/DDBJ whole genome shotgun (WGS) entry which is preliminary data.</text>
</comment>
<evidence type="ECO:0000313" key="2">
    <source>
        <dbReference type="Proteomes" id="UP001597085"/>
    </source>
</evidence>
<sequence length="46" mass="4577">MSDFICYRPREGTVAADVGDALADAGATTVDVAGAARGSPNLGVHT</sequence>
<evidence type="ECO:0000313" key="1">
    <source>
        <dbReference type="EMBL" id="MFD1598472.1"/>
    </source>
</evidence>
<gene>
    <name evidence="1" type="ORF">ACFSBX_05830</name>
</gene>
<proteinExistence type="predicted"/>
<organism evidence="1 2">
    <name type="scientific">Halobellus rarus</name>
    <dbReference type="NCBI Taxonomy" id="1126237"/>
    <lineage>
        <taxon>Archaea</taxon>
        <taxon>Methanobacteriati</taxon>
        <taxon>Methanobacteriota</taxon>
        <taxon>Stenosarchaea group</taxon>
        <taxon>Halobacteria</taxon>
        <taxon>Halobacteriales</taxon>
        <taxon>Haloferacaceae</taxon>
        <taxon>Halobellus</taxon>
    </lineage>
</organism>
<dbReference type="AlphaFoldDB" id="A0ABD6CLA7"/>
<dbReference type="Proteomes" id="UP001597085">
    <property type="component" value="Unassembled WGS sequence"/>
</dbReference>
<accession>A0ABD6CLA7</accession>
<keyword evidence="2" id="KW-1185">Reference proteome</keyword>
<name>A0ABD6CLA7_9EURY</name>
<dbReference type="RefSeq" id="WP_256419710.1">
    <property type="nucleotide sequence ID" value="NZ_JANHDI010000001.1"/>
</dbReference>
<dbReference type="EMBL" id="JBHUDK010000005">
    <property type="protein sequence ID" value="MFD1598472.1"/>
    <property type="molecule type" value="Genomic_DNA"/>
</dbReference>
<reference evidence="1 2" key="1">
    <citation type="journal article" date="2019" name="Int. J. Syst. Evol. Microbiol.">
        <title>The Global Catalogue of Microorganisms (GCM) 10K type strain sequencing project: providing services to taxonomists for standard genome sequencing and annotation.</title>
        <authorList>
            <consortium name="The Broad Institute Genomics Platform"/>
            <consortium name="The Broad Institute Genome Sequencing Center for Infectious Disease"/>
            <person name="Wu L."/>
            <person name="Ma J."/>
        </authorList>
    </citation>
    <scope>NUCLEOTIDE SEQUENCE [LARGE SCALE GENOMIC DNA]</scope>
    <source>
        <strain evidence="1 2">CGMCC 1.12121</strain>
    </source>
</reference>
<protein>
    <submittedName>
        <fullName evidence="1">Uncharacterized protein</fullName>
    </submittedName>
</protein>